<keyword evidence="3" id="KW-0274">FAD</keyword>
<name>A0ABX7G1M6_9GAMM</name>
<dbReference type="PANTHER" id="PTHR46056">
    <property type="entry name" value="LONG-CHAIN-ALCOHOL OXIDASE"/>
    <property type="match status" value="1"/>
</dbReference>
<dbReference type="InterPro" id="IPR036188">
    <property type="entry name" value="FAD/NAD-bd_sf"/>
</dbReference>
<evidence type="ECO:0000256" key="1">
    <source>
        <dbReference type="ARBA" id="ARBA00010790"/>
    </source>
</evidence>
<dbReference type="Pfam" id="PF00732">
    <property type="entry name" value="GMC_oxred_N"/>
    <property type="match status" value="1"/>
</dbReference>
<dbReference type="SUPFAM" id="SSF51905">
    <property type="entry name" value="FAD/NAD(P)-binding domain"/>
    <property type="match status" value="1"/>
</dbReference>
<evidence type="ECO:0000259" key="6">
    <source>
        <dbReference type="Pfam" id="PF00732"/>
    </source>
</evidence>
<keyword evidence="4" id="KW-0560">Oxidoreductase</keyword>
<evidence type="ECO:0000256" key="4">
    <source>
        <dbReference type="ARBA" id="ARBA00023002"/>
    </source>
</evidence>
<evidence type="ECO:0000313" key="8">
    <source>
        <dbReference type="EMBL" id="QRH01226.1"/>
    </source>
</evidence>
<dbReference type="PANTHER" id="PTHR46056:SF12">
    <property type="entry name" value="LONG-CHAIN-ALCOHOL OXIDASE"/>
    <property type="match status" value="1"/>
</dbReference>
<feature type="region of interest" description="Disordered" evidence="5">
    <location>
        <begin position="531"/>
        <end position="563"/>
    </location>
</feature>
<reference evidence="8 9" key="1">
    <citation type="journal article" date="2012" name="Antonie Van Leeuwenhoek">
        <title>Shewanella litorisediminis sp. nov., a gammaproteobacterium isolated from a tidal flat sediment.</title>
        <authorList>
            <person name="Lee M.H."/>
            <person name="Yoon J.H."/>
        </authorList>
    </citation>
    <scope>NUCLEOTIDE SEQUENCE [LARGE SCALE GENOMIC DNA]</scope>
    <source>
        <strain evidence="8 9">SMK1-12</strain>
    </source>
</reference>
<dbReference type="InterPro" id="IPR000172">
    <property type="entry name" value="GMC_OxRdtase_N"/>
</dbReference>
<feature type="domain" description="Glucose-methanol-choline oxidoreductase N-terminal" evidence="6">
    <location>
        <begin position="83"/>
        <end position="298"/>
    </location>
</feature>
<evidence type="ECO:0000259" key="7">
    <source>
        <dbReference type="Pfam" id="PF05199"/>
    </source>
</evidence>
<proteinExistence type="inferred from homology"/>
<organism evidence="8 9">
    <name type="scientific">Shewanella litorisediminis</name>
    <dbReference type="NCBI Taxonomy" id="1173586"/>
    <lineage>
        <taxon>Bacteria</taxon>
        <taxon>Pseudomonadati</taxon>
        <taxon>Pseudomonadota</taxon>
        <taxon>Gammaproteobacteria</taxon>
        <taxon>Alteromonadales</taxon>
        <taxon>Shewanellaceae</taxon>
        <taxon>Shewanella</taxon>
    </lineage>
</organism>
<dbReference type="EMBL" id="CP069213">
    <property type="protein sequence ID" value="QRH01226.1"/>
    <property type="molecule type" value="Genomic_DNA"/>
</dbReference>
<evidence type="ECO:0000313" key="9">
    <source>
        <dbReference type="Proteomes" id="UP000596252"/>
    </source>
</evidence>
<dbReference type="Pfam" id="PF05199">
    <property type="entry name" value="GMC_oxred_C"/>
    <property type="match status" value="1"/>
</dbReference>
<feature type="domain" description="Glucose-methanol-choline oxidoreductase C-terminal" evidence="7">
    <location>
        <begin position="384"/>
        <end position="516"/>
    </location>
</feature>
<dbReference type="InterPro" id="IPR007867">
    <property type="entry name" value="GMC_OxRtase_C"/>
</dbReference>
<dbReference type="RefSeq" id="WP_203324913.1">
    <property type="nucleotide sequence ID" value="NZ_CP069213.1"/>
</dbReference>
<sequence>MAIVDPIYEGLASGWKHLDGSDYQGGDKPETLEADVVIIGTGAGGGVAADILTQAGLSVVMVEKGPLRSSRDFDMEERTAYPNLYQQAAALKTADKAIGIFQGRAVGGSTTVNWTTSIRTPPETLAYWQSEFNVKGLSAKELEPWFEQMESRLHISQWAFEPNRNNGMLRRGCEQLGWDYTVIKRNVLGCWNTGYCGMGCPVNAKQSMLVTTIPAALSAGATLLSRFEATAIEHHGDKVYGIWVQARDQNLAPRPEKLMLKARHYILAGGAIHTPVLMMRSGLADPMQLLGKRTFLHPTVLSGAVFDEAINGHSGAPQSIYSDQFVWRDGAAGELGYKLEVPPIHPVLIASKTLGFGKSHAELMANFNQLQVVIALVRDGFHPQSQGGNVSLDGRGFKLDYPLTEPFWRAARAAFASMAELQFAAGARRVLPISEGVGYLNSWQEARAAIADMSLAPLKTVVASAHVMGGCPMGEDKNKAMVDSLGQSHYLENLSVMDGSVFPTSLGANPQLSIYGMVAKNATALGGRLAPGSKVPETAPDTDPVADAAPETASETISPAALL</sequence>
<comment type="similarity">
    <text evidence="1">Belongs to the GMC oxidoreductase family.</text>
</comment>
<evidence type="ECO:0000256" key="2">
    <source>
        <dbReference type="ARBA" id="ARBA00022630"/>
    </source>
</evidence>
<dbReference type="Proteomes" id="UP000596252">
    <property type="component" value="Chromosome"/>
</dbReference>
<evidence type="ECO:0000256" key="3">
    <source>
        <dbReference type="ARBA" id="ARBA00022827"/>
    </source>
</evidence>
<accession>A0ABX7G1M6</accession>
<feature type="compositionally biased region" description="Low complexity" evidence="5">
    <location>
        <begin position="536"/>
        <end position="553"/>
    </location>
</feature>
<keyword evidence="9" id="KW-1185">Reference proteome</keyword>
<keyword evidence="2" id="KW-0285">Flavoprotein</keyword>
<gene>
    <name evidence="8" type="ORF">JQC75_15395</name>
</gene>
<dbReference type="Gene3D" id="3.50.50.60">
    <property type="entry name" value="FAD/NAD(P)-binding domain"/>
    <property type="match status" value="2"/>
</dbReference>
<evidence type="ECO:0000256" key="5">
    <source>
        <dbReference type="SAM" id="MobiDB-lite"/>
    </source>
</evidence>
<protein>
    <submittedName>
        <fullName evidence="8">GMC family oxidoreductase</fullName>
    </submittedName>
</protein>